<name>A0A2S4KLH7_9HYPO</name>
<organism evidence="2 3">
    <name type="scientific">Tolypocladium paradoxum</name>
    <dbReference type="NCBI Taxonomy" id="94208"/>
    <lineage>
        <taxon>Eukaryota</taxon>
        <taxon>Fungi</taxon>
        <taxon>Dikarya</taxon>
        <taxon>Ascomycota</taxon>
        <taxon>Pezizomycotina</taxon>
        <taxon>Sordariomycetes</taxon>
        <taxon>Hypocreomycetidae</taxon>
        <taxon>Hypocreales</taxon>
        <taxon>Ophiocordycipitaceae</taxon>
        <taxon>Tolypocladium</taxon>
    </lineage>
</organism>
<dbReference type="PROSITE" id="PS50011">
    <property type="entry name" value="PROTEIN_KINASE_DOM"/>
    <property type="match status" value="1"/>
</dbReference>
<proteinExistence type="predicted"/>
<reference evidence="2 3" key="1">
    <citation type="submission" date="2018-01" db="EMBL/GenBank/DDBJ databases">
        <title>Harnessing the power of phylogenomics to disentangle the directionality and signatures of interkingdom host jumping in the parasitic fungal genus Tolypocladium.</title>
        <authorList>
            <person name="Quandt C.A."/>
            <person name="Patterson W."/>
            <person name="Spatafora J.W."/>
        </authorList>
    </citation>
    <scope>NUCLEOTIDE SEQUENCE [LARGE SCALE GENOMIC DNA]</scope>
    <source>
        <strain evidence="2 3">NRBC 100945</strain>
    </source>
</reference>
<accession>A0A2S4KLH7</accession>
<dbReference type="Proteomes" id="UP000237481">
    <property type="component" value="Unassembled WGS sequence"/>
</dbReference>
<dbReference type="GO" id="GO:0005524">
    <property type="term" value="F:ATP binding"/>
    <property type="evidence" value="ECO:0007669"/>
    <property type="project" value="InterPro"/>
</dbReference>
<evidence type="ECO:0000313" key="3">
    <source>
        <dbReference type="Proteomes" id="UP000237481"/>
    </source>
</evidence>
<dbReference type="OrthoDB" id="4062651at2759"/>
<dbReference type="AlphaFoldDB" id="A0A2S4KLH7"/>
<dbReference type="Gene3D" id="1.10.510.10">
    <property type="entry name" value="Transferase(Phosphotransferase) domain 1"/>
    <property type="match status" value="1"/>
</dbReference>
<dbReference type="Pfam" id="PF06293">
    <property type="entry name" value="Kdo"/>
    <property type="match status" value="1"/>
</dbReference>
<feature type="domain" description="Protein kinase" evidence="1">
    <location>
        <begin position="107"/>
        <end position="351"/>
    </location>
</feature>
<comment type="caution">
    <text evidence="2">The sequence shown here is derived from an EMBL/GenBank/DDBJ whole genome shotgun (WGS) entry which is preliminary data.</text>
</comment>
<keyword evidence="3" id="KW-1185">Reference proteome</keyword>
<dbReference type="SUPFAM" id="SSF56112">
    <property type="entry name" value="Protein kinase-like (PK-like)"/>
    <property type="match status" value="1"/>
</dbReference>
<dbReference type="STRING" id="94208.A0A2S4KLH7"/>
<sequence length="351" mass="39468">MGSSGHEIVTPPPKDLHRWPAKVISVLTGGEVDDDSTISVRYHGRCFRIHINLQAIHPEGPGEFDGILDEDVYEWVIRLFLPTFMRLAPEPLPSFDPTKIQTGKAKPVLSEYLFPETFGCRLEAVDETFIPRHTDNNGGLVAPRTWLNDDTLDDLETWARLFDPSEIEIYFIKPEHALDRMPTKAFGSGITGGPLNRELDVYKNIHTSDLGEDVLVGRLVGIAHEHKHDSTVGLLLRYIDHHGTLYDAVEDNPGPELKKKWVAQIDKAVHELHRIGSVWGDAKPENILIDKEDNAWITDFEGGYTHGWVDPDKAGTVEGDLQGLQRIIRFIFEGPQDDPQDGPESWPRDVG</sequence>
<dbReference type="GO" id="GO:0004672">
    <property type="term" value="F:protein kinase activity"/>
    <property type="evidence" value="ECO:0007669"/>
    <property type="project" value="InterPro"/>
</dbReference>
<dbReference type="InterPro" id="IPR000719">
    <property type="entry name" value="Prot_kinase_dom"/>
</dbReference>
<dbReference type="InterPro" id="IPR011009">
    <property type="entry name" value="Kinase-like_dom_sf"/>
</dbReference>
<evidence type="ECO:0000313" key="2">
    <source>
        <dbReference type="EMBL" id="POR31068.1"/>
    </source>
</evidence>
<dbReference type="EMBL" id="PKSG01001105">
    <property type="protein sequence ID" value="POR31068.1"/>
    <property type="molecule type" value="Genomic_DNA"/>
</dbReference>
<gene>
    <name evidence="2" type="ORF">TPAR_08723</name>
</gene>
<evidence type="ECO:0000259" key="1">
    <source>
        <dbReference type="PROSITE" id="PS50011"/>
    </source>
</evidence>
<protein>
    <recommendedName>
        <fullName evidence="1">Protein kinase domain-containing protein</fullName>
    </recommendedName>
</protein>